<dbReference type="InterPro" id="IPR036265">
    <property type="entry name" value="HIT-like_sf"/>
</dbReference>
<accession>A0A1M7JRC7</accession>
<organism evidence="3 4">
    <name type="scientific">Gracilibacillus kekensis</name>
    <dbReference type="NCBI Taxonomy" id="1027249"/>
    <lineage>
        <taxon>Bacteria</taxon>
        <taxon>Bacillati</taxon>
        <taxon>Bacillota</taxon>
        <taxon>Bacilli</taxon>
        <taxon>Bacillales</taxon>
        <taxon>Bacillaceae</taxon>
        <taxon>Gracilibacillus</taxon>
    </lineage>
</organism>
<evidence type="ECO:0000259" key="2">
    <source>
        <dbReference type="PROSITE" id="PS51084"/>
    </source>
</evidence>
<dbReference type="Gene3D" id="3.30.428.10">
    <property type="entry name" value="HIT-like"/>
    <property type="match status" value="1"/>
</dbReference>
<dbReference type="Proteomes" id="UP000184184">
    <property type="component" value="Unassembled WGS sequence"/>
</dbReference>
<gene>
    <name evidence="3" type="ORF">SAMN05216179_0450</name>
</gene>
<comment type="caution">
    <text evidence="1">Lacks conserved residue(s) required for the propagation of feature annotation.</text>
</comment>
<keyword evidence="4" id="KW-1185">Reference proteome</keyword>
<dbReference type="AlphaFoldDB" id="A0A1M7JRC7"/>
<dbReference type="RefSeq" id="WP_073199246.1">
    <property type="nucleotide sequence ID" value="NZ_FRCZ01000001.1"/>
</dbReference>
<protein>
    <recommendedName>
        <fullName evidence="2">HIT domain-containing protein</fullName>
    </recommendedName>
</protein>
<dbReference type="EMBL" id="FRCZ01000001">
    <property type="protein sequence ID" value="SHM55556.1"/>
    <property type="molecule type" value="Genomic_DNA"/>
</dbReference>
<evidence type="ECO:0000313" key="4">
    <source>
        <dbReference type="Proteomes" id="UP000184184"/>
    </source>
</evidence>
<name>A0A1M7JRC7_9BACI</name>
<dbReference type="GO" id="GO:0003824">
    <property type="term" value="F:catalytic activity"/>
    <property type="evidence" value="ECO:0007669"/>
    <property type="project" value="InterPro"/>
</dbReference>
<sequence>MQSNLNENEEWKKNRIASARCGENPMIITKMKSGFAAIGDTQFLPGYCVLLPSEECTSLEELDFSQRSDYLLDMSLIGEAILQVCNPRRVNYSIYGNTDAYLHAHVFPRYSWEPKERIPYPVWQYSSEKWRNYEYQYSDEEHGAMKEKLRIEIYELMEKCY</sequence>
<dbReference type="InterPro" id="IPR011146">
    <property type="entry name" value="HIT-like"/>
</dbReference>
<proteinExistence type="predicted"/>
<dbReference type="PROSITE" id="PS51084">
    <property type="entry name" value="HIT_2"/>
    <property type="match status" value="1"/>
</dbReference>
<feature type="domain" description="HIT" evidence="2">
    <location>
        <begin position="15"/>
        <end position="116"/>
    </location>
</feature>
<evidence type="ECO:0000313" key="3">
    <source>
        <dbReference type="EMBL" id="SHM55556.1"/>
    </source>
</evidence>
<evidence type="ECO:0000256" key="1">
    <source>
        <dbReference type="PROSITE-ProRule" id="PRU00464"/>
    </source>
</evidence>
<dbReference type="OrthoDB" id="9784774at2"/>
<reference evidence="3 4" key="1">
    <citation type="submission" date="2016-11" db="EMBL/GenBank/DDBJ databases">
        <authorList>
            <person name="Jaros S."/>
            <person name="Januszkiewicz K."/>
            <person name="Wedrychowicz H."/>
        </authorList>
    </citation>
    <scope>NUCLEOTIDE SEQUENCE [LARGE SCALE GENOMIC DNA]</scope>
    <source>
        <strain evidence="3 4">CGMCC 1.10681</strain>
    </source>
</reference>
<dbReference type="STRING" id="1027249.SAMN05216179_0450"/>
<dbReference type="SUPFAM" id="SSF54197">
    <property type="entry name" value="HIT-like"/>
    <property type="match status" value="1"/>
</dbReference>